<dbReference type="Proteomes" id="UP000002411">
    <property type="component" value="Chromosome"/>
</dbReference>
<proteinExistence type="inferred from homology"/>
<dbReference type="HOGENOM" id="CLU_2080684_0_0_9"/>
<dbReference type="GO" id="GO:0016020">
    <property type="term" value="C:membrane"/>
    <property type="evidence" value="ECO:0007669"/>
    <property type="project" value="InterPro"/>
</dbReference>
<dbReference type="AlphaFoldDB" id="A5MYU3"/>
<evidence type="ECO:0000256" key="1">
    <source>
        <dbReference type="ARBA" id="ARBA00007362"/>
    </source>
</evidence>
<dbReference type="eggNOG" id="COG0697">
    <property type="taxonomic scope" value="Bacteria"/>
</dbReference>
<evidence type="ECO:0000256" key="2">
    <source>
        <dbReference type="SAM" id="Phobius"/>
    </source>
</evidence>
<feature type="domain" description="EamA" evidence="3">
    <location>
        <begin position="55"/>
        <end position="107"/>
    </location>
</feature>
<evidence type="ECO:0000259" key="3">
    <source>
        <dbReference type="Pfam" id="PF00892"/>
    </source>
</evidence>
<dbReference type="EMBL" id="CP000673">
    <property type="protein sequence ID" value="EDK34039.1"/>
    <property type="molecule type" value="Genomic_DNA"/>
</dbReference>
<evidence type="ECO:0000313" key="4">
    <source>
        <dbReference type="EMBL" id="EDK34039.1"/>
    </source>
</evidence>
<accession>A5MYU3</accession>
<name>A5MYU3_CLOK5</name>
<dbReference type="InterPro" id="IPR000620">
    <property type="entry name" value="EamA_dom"/>
</dbReference>
<evidence type="ECO:0000313" key="5">
    <source>
        <dbReference type="Proteomes" id="UP000002411"/>
    </source>
</evidence>
<dbReference type="KEGG" id="ckl:CKL_2027"/>
<protein>
    <recommendedName>
        <fullName evidence="3">EamA domain-containing protein</fullName>
    </recommendedName>
</protein>
<dbReference type="RefSeq" id="WP_012102364.1">
    <property type="nucleotide sequence ID" value="NC_009706.1"/>
</dbReference>
<dbReference type="Pfam" id="PF00892">
    <property type="entry name" value="EamA"/>
    <property type="match status" value="1"/>
</dbReference>
<comment type="similarity">
    <text evidence="1">Belongs to the EamA transporter family.</text>
</comment>
<reference evidence="4 5" key="1">
    <citation type="journal article" date="2008" name="Proc. Natl. Acad. Sci. U.S.A.">
        <title>The genome of Clostridium kluyveri, a strict anaerobe with unique metabolic features.</title>
        <authorList>
            <person name="Seedorf H."/>
            <person name="Fricke W.F."/>
            <person name="Veith B."/>
            <person name="Brueggemann H."/>
            <person name="Liesegang H."/>
            <person name="Strittmatter A."/>
            <person name="Miethke M."/>
            <person name="Buckel W."/>
            <person name="Hinderberger J."/>
            <person name="Li F."/>
            <person name="Hagemeier C."/>
            <person name="Thauer R.K."/>
            <person name="Gottschalk G."/>
        </authorList>
    </citation>
    <scope>NUCLEOTIDE SEQUENCE [LARGE SCALE GENOMIC DNA]</scope>
    <source>
        <strain evidence="5">ATCC 8527 / DSM 555 / NCIMB 10680</strain>
    </source>
</reference>
<dbReference type="SUPFAM" id="SSF103481">
    <property type="entry name" value="Multidrug resistance efflux transporter EmrE"/>
    <property type="match status" value="1"/>
</dbReference>
<keyword evidence="2" id="KW-0472">Membrane</keyword>
<dbReference type="InterPro" id="IPR037185">
    <property type="entry name" value="EmrE-like"/>
</dbReference>
<gene>
    <name evidence="4" type="ordered locus">CKL_2027</name>
</gene>
<keyword evidence="2" id="KW-0812">Transmembrane</keyword>
<keyword evidence="5" id="KW-1185">Reference proteome</keyword>
<feature type="transmembrane region" description="Helical" evidence="2">
    <location>
        <begin position="30"/>
        <end position="47"/>
    </location>
</feature>
<organism evidence="4 5">
    <name type="scientific">Clostridium kluyveri (strain ATCC 8527 / DSM 555 / NBRC 12016 / NCIMB 10680 / K1)</name>
    <dbReference type="NCBI Taxonomy" id="431943"/>
    <lineage>
        <taxon>Bacteria</taxon>
        <taxon>Bacillati</taxon>
        <taxon>Bacillota</taxon>
        <taxon>Clostridia</taxon>
        <taxon>Eubacteriales</taxon>
        <taxon>Clostridiaceae</taxon>
        <taxon>Clostridium</taxon>
    </lineage>
</organism>
<keyword evidence="2" id="KW-1133">Transmembrane helix</keyword>
<sequence>MKCSDSHYTSFITHNNYLLSNYFHQKIPTLQENLSVILAILGTFFIITKGNPHSESLKYIQPTETSILSSVEPLSAAFLSVIWLHVHFSVFQWLGTLCIIVAIIILFAVKNKDLVYE</sequence>
<feature type="transmembrane region" description="Helical" evidence="2">
    <location>
        <begin position="90"/>
        <end position="109"/>
    </location>
</feature>